<evidence type="ECO:0000313" key="10">
    <source>
        <dbReference type="Proteomes" id="UP000482800"/>
    </source>
</evidence>
<dbReference type="EMBL" id="BLPF01000001">
    <property type="protein sequence ID" value="GFJ79088.1"/>
    <property type="molecule type" value="Genomic_DNA"/>
</dbReference>
<evidence type="ECO:0000256" key="7">
    <source>
        <dbReference type="ARBA" id="ARBA00023136"/>
    </source>
</evidence>
<reference evidence="9 10" key="1">
    <citation type="submission" date="2020-03" db="EMBL/GenBank/DDBJ databases">
        <title>Whole genome shotgun sequence of Phytohabitans houttuyneae NBRC 108639.</title>
        <authorList>
            <person name="Komaki H."/>
            <person name="Tamura T."/>
        </authorList>
    </citation>
    <scope>NUCLEOTIDE SEQUENCE [LARGE SCALE GENOMIC DNA]</scope>
    <source>
        <strain evidence="9 10">NBRC 108639</strain>
    </source>
</reference>
<comment type="caution">
    <text evidence="9">The sequence shown here is derived from an EMBL/GenBank/DDBJ whole genome shotgun (WGS) entry which is preliminary data.</text>
</comment>
<keyword evidence="2" id="KW-0813">Transport</keyword>
<dbReference type="PANTHER" id="PTHR32024:SF1">
    <property type="entry name" value="KTR SYSTEM POTASSIUM UPTAKE PROTEIN B"/>
    <property type="match status" value="1"/>
</dbReference>
<sequence length="81" mass="8605">MALLALTKGVPLDRALVEVTSAFSTAGITVGLTPELPVSGQMVMIALMFIGRVGPIAVASALALNTRHRQYRYPEERPIVG</sequence>
<dbReference type="InterPro" id="IPR003445">
    <property type="entry name" value="Cat_transpt"/>
</dbReference>
<evidence type="ECO:0000256" key="6">
    <source>
        <dbReference type="ARBA" id="ARBA00023065"/>
    </source>
</evidence>
<dbReference type="GO" id="GO:0005886">
    <property type="term" value="C:plasma membrane"/>
    <property type="evidence" value="ECO:0007669"/>
    <property type="project" value="UniProtKB-SubCell"/>
</dbReference>
<keyword evidence="3" id="KW-1003">Cell membrane</keyword>
<dbReference type="AlphaFoldDB" id="A0A6V8K9Q8"/>
<protein>
    <recommendedName>
        <fullName evidence="11">Cation transporter</fullName>
    </recommendedName>
</protein>
<dbReference type="Proteomes" id="UP000482800">
    <property type="component" value="Unassembled WGS sequence"/>
</dbReference>
<evidence type="ECO:0000256" key="2">
    <source>
        <dbReference type="ARBA" id="ARBA00022448"/>
    </source>
</evidence>
<feature type="transmembrane region" description="Helical" evidence="8">
    <location>
        <begin position="42"/>
        <end position="64"/>
    </location>
</feature>
<comment type="subcellular location">
    <subcellularLocation>
        <location evidence="1">Cell membrane</location>
        <topology evidence="1">Multi-pass membrane protein</topology>
    </subcellularLocation>
</comment>
<accession>A0A6V8K9Q8</accession>
<reference evidence="9 10" key="2">
    <citation type="submission" date="2020-03" db="EMBL/GenBank/DDBJ databases">
        <authorList>
            <person name="Ichikawa N."/>
            <person name="Kimura A."/>
            <person name="Kitahashi Y."/>
            <person name="Uohara A."/>
        </authorList>
    </citation>
    <scope>NUCLEOTIDE SEQUENCE [LARGE SCALE GENOMIC DNA]</scope>
    <source>
        <strain evidence="9 10">NBRC 108639</strain>
    </source>
</reference>
<evidence type="ECO:0000256" key="8">
    <source>
        <dbReference type="SAM" id="Phobius"/>
    </source>
</evidence>
<evidence type="ECO:0000256" key="5">
    <source>
        <dbReference type="ARBA" id="ARBA00022989"/>
    </source>
</evidence>
<keyword evidence="10" id="KW-1185">Reference proteome</keyword>
<keyword evidence="4 8" id="KW-0812">Transmembrane</keyword>
<evidence type="ECO:0000313" key="9">
    <source>
        <dbReference type="EMBL" id="GFJ79088.1"/>
    </source>
</evidence>
<keyword evidence="5 8" id="KW-1133">Transmembrane helix</keyword>
<dbReference type="Pfam" id="PF02386">
    <property type="entry name" value="TrkH"/>
    <property type="match status" value="1"/>
</dbReference>
<proteinExistence type="predicted"/>
<evidence type="ECO:0000256" key="1">
    <source>
        <dbReference type="ARBA" id="ARBA00004651"/>
    </source>
</evidence>
<organism evidence="9 10">
    <name type="scientific">Phytohabitans houttuyneae</name>
    <dbReference type="NCBI Taxonomy" id="1076126"/>
    <lineage>
        <taxon>Bacteria</taxon>
        <taxon>Bacillati</taxon>
        <taxon>Actinomycetota</taxon>
        <taxon>Actinomycetes</taxon>
        <taxon>Micromonosporales</taxon>
        <taxon>Micromonosporaceae</taxon>
    </lineage>
</organism>
<evidence type="ECO:0008006" key="11">
    <source>
        <dbReference type="Google" id="ProtNLM"/>
    </source>
</evidence>
<dbReference type="GO" id="GO:0008324">
    <property type="term" value="F:monoatomic cation transmembrane transporter activity"/>
    <property type="evidence" value="ECO:0007669"/>
    <property type="project" value="InterPro"/>
</dbReference>
<gene>
    <name evidence="9" type="ORF">Phou_032680</name>
</gene>
<name>A0A6V8K9Q8_9ACTN</name>
<dbReference type="PANTHER" id="PTHR32024">
    <property type="entry name" value="TRK SYSTEM POTASSIUM UPTAKE PROTEIN TRKG-RELATED"/>
    <property type="match status" value="1"/>
</dbReference>
<keyword evidence="7 8" id="KW-0472">Membrane</keyword>
<keyword evidence="6" id="KW-0406">Ion transport</keyword>
<evidence type="ECO:0000256" key="3">
    <source>
        <dbReference type="ARBA" id="ARBA00022475"/>
    </source>
</evidence>
<dbReference type="GO" id="GO:0030001">
    <property type="term" value="P:metal ion transport"/>
    <property type="evidence" value="ECO:0007669"/>
    <property type="project" value="UniProtKB-ARBA"/>
</dbReference>
<evidence type="ECO:0000256" key="4">
    <source>
        <dbReference type="ARBA" id="ARBA00022692"/>
    </source>
</evidence>